<gene>
    <name evidence="2" type="ORF">H4P12_12365</name>
</gene>
<keyword evidence="1" id="KW-1133">Transmembrane helix</keyword>
<proteinExistence type="predicted"/>
<dbReference type="EMBL" id="JACOQL010000003">
    <property type="protein sequence ID" value="MBC9247488.1"/>
    <property type="molecule type" value="Genomic_DNA"/>
</dbReference>
<protein>
    <recommendedName>
        <fullName evidence="4">TRAP transporter small permease subunit</fullName>
    </recommendedName>
</protein>
<reference evidence="2" key="1">
    <citation type="submission" date="2020-08" db="EMBL/GenBank/DDBJ databases">
        <title>Paracoccus amoyensis sp. nov., isolated from the surface seawater at coast of Xiamen, Fujian.</title>
        <authorList>
            <person name="Lyu L."/>
        </authorList>
    </citation>
    <scope>NUCLEOTIDE SEQUENCE</scope>
    <source>
        <strain evidence="2">11-3</strain>
    </source>
</reference>
<keyword evidence="3" id="KW-1185">Reference proteome</keyword>
<feature type="transmembrane region" description="Helical" evidence="1">
    <location>
        <begin position="51"/>
        <end position="69"/>
    </location>
</feature>
<accession>A0A926GAK0</accession>
<keyword evidence="1" id="KW-0472">Membrane</keyword>
<dbReference type="AlphaFoldDB" id="A0A926GAK0"/>
<name>A0A926GAK0_9RHOB</name>
<dbReference type="Proteomes" id="UP000608594">
    <property type="component" value="Unassembled WGS sequence"/>
</dbReference>
<evidence type="ECO:0000313" key="3">
    <source>
        <dbReference type="Proteomes" id="UP000608594"/>
    </source>
</evidence>
<evidence type="ECO:0008006" key="4">
    <source>
        <dbReference type="Google" id="ProtNLM"/>
    </source>
</evidence>
<organism evidence="2 3">
    <name type="scientific">Paracoccus amoyensis</name>
    <dbReference type="NCBI Taxonomy" id="2760093"/>
    <lineage>
        <taxon>Bacteria</taxon>
        <taxon>Pseudomonadati</taxon>
        <taxon>Pseudomonadota</taxon>
        <taxon>Alphaproteobacteria</taxon>
        <taxon>Rhodobacterales</taxon>
        <taxon>Paracoccaceae</taxon>
        <taxon>Paracoccus</taxon>
    </lineage>
</organism>
<keyword evidence="1" id="KW-0812">Transmembrane</keyword>
<dbReference type="RefSeq" id="WP_187793959.1">
    <property type="nucleotide sequence ID" value="NZ_JACOQL010000003.1"/>
</dbReference>
<sequence>MRAWLLARKDVVANLLAAALCLLVVAVALRLGLDAHARGEMDIRAIEIPRWTLFALLGGGFGLCGLEFLRHALSREAAVQDRTSPLTGEA</sequence>
<feature type="transmembrane region" description="Helical" evidence="1">
    <location>
        <begin position="12"/>
        <end position="31"/>
    </location>
</feature>
<comment type="caution">
    <text evidence="2">The sequence shown here is derived from an EMBL/GenBank/DDBJ whole genome shotgun (WGS) entry which is preliminary data.</text>
</comment>
<evidence type="ECO:0000313" key="2">
    <source>
        <dbReference type="EMBL" id="MBC9247488.1"/>
    </source>
</evidence>
<evidence type="ECO:0000256" key="1">
    <source>
        <dbReference type="SAM" id="Phobius"/>
    </source>
</evidence>